<dbReference type="GO" id="GO:0006623">
    <property type="term" value="P:protein targeting to vacuole"/>
    <property type="evidence" value="ECO:0007669"/>
    <property type="project" value="TreeGrafter"/>
</dbReference>
<evidence type="ECO:0000256" key="3">
    <source>
        <dbReference type="SAM" id="Coils"/>
    </source>
</evidence>
<dbReference type="Pfam" id="PF12624">
    <property type="entry name" value="VPS13_N"/>
    <property type="match status" value="1"/>
</dbReference>
<protein>
    <recommendedName>
        <fullName evidence="4">Chorein N-terminal domain-containing protein</fullName>
    </recommendedName>
</protein>
<organism evidence="5 6">
    <name type="scientific">Dreissena polymorpha</name>
    <name type="common">Zebra mussel</name>
    <name type="synonym">Mytilus polymorpha</name>
    <dbReference type="NCBI Taxonomy" id="45954"/>
    <lineage>
        <taxon>Eukaryota</taxon>
        <taxon>Metazoa</taxon>
        <taxon>Spiralia</taxon>
        <taxon>Lophotrochozoa</taxon>
        <taxon>Mollusca</taxon>
        <taxon>Bivalvia</taxon>
        <taxon>Autobranchia</taxon>
        <taxon>Heteroconchia</taxon>
        <taxon>Euheterodonta</taxon>
        <taxon>Imparidentia</taxon>
        <taxon>Neoheterodontei</taxon>
        <taxon>Myida</taxon>
        <taxon>Dreissenoidea</taxon>
        <taxon>Dreissenidae</taxon>
        <taxon>Dreissena</taxon>
    </lineage>
</organism>
<evidence type="ECO:0000256" key="2">
    <source>
        <dbReference type="ARBA" id="ARBA00022448"/>
    </source>
</evidence>
<dbReference type="GO" id="GO:0045053">
    <property type="term" value="P:protein retention in Golgi apparatus"/>
    <property type="evidence" value="ECO:0007669"/>
    <property type="project" value="TreeGrafter"/>
</dbReference>
<keyword evidence="2" id="KW-0813">Transport</keyword>
<evidence type="ECO:0000256" key="1">
    <source>
        <dbReference type="ARBA" id="ARBA00006545"/>
    </source>
</evidence>
<evidence type="ECO:0000313" key="5">
    <source>
        <dbReference type="EMBL" id="KAH3866060.1"/>
    </source>
</evidence>
<gene>
    <name evidence="5" type="ORF">DPMN_029111</name>
</gene>
<keyword evidence="3" id="KW-0175">Coiled coil</keyword>
<dbReference type="PANTHER" id="PTHR16166:SF93">
    <property type="entry name" value="INTERMEMBRANE LIPID TRANSFER PROTEIN VPS13"/>
    <property type="match status" value="1"/>
</dbReference>
<accession>A0A9D4LVV9</accession>
<dbReference type="InterPro" id="IPR026854">
    <property type="entry name" value="VPS13_N"/>
</dbReference>
<dbReference type="Proteomes" id="UP000828390">
    <property type="component" value="Unassembled WGS sequence"/>
</dbReference>
<dbReference type="AlphaFoldDB" id="A0A9D4LVV9"/>
<keyword evidence="6" id="KW-1185">Reference proteome</keyword>
<evidence type="ECO:0000313" key="6">
    <source>
        <dbReference type="Proteomes" id="UP000828390"/>
    </source>
</evidence>
<feature type="coiled-coil region" evidence="3">
    <location>
        <begin position="37"/>
        <end position="68"/>
    </location>
</feature>
<dbReference type="InterPro" id="IPR026847">
    <property type="entry name" value="VPS13"/>
</dbReference>
<sequence>MSGKLTLKIPWKNLYTEPVIATIDGLYALAVPNVGIKYNAEKEKKEAQENKQKKLQALEEVKKLEAEKDKPKEKKKDSFAEKFATQVIKNLQVEVRNIHVRYEDKYTNPLQPFSIGVTLKELLFRIPTGSHIHKLVKLEQLAVYWNSHSNLYEGKEKAEILVHSH</sequence>
<evidence type="ECO:0000259" key="4">
    <source>
        <dbReference type="Pfam" id="PF12624"/>
    </source>
</evidence>
<reference evidence="5" key="1">
    <citation type="journal article" date="2019" name="bioRxiv">
        <title>The Genome of the Zebra Mussel, Dreissena polymorpha: A Resource for Invasive Species Research.</title>
        <authorList>
            <person name="McCartney M.A."/>
            <person name="Auch B."/>
            <person name="Kono T."/>
            <person name="Mallez S."/>
            <person name="Zhang Y."/>
            <person name="Obille A."/>
            <person name="Becker A."/>
            <person name="Abrahante J.E."/>
            <person name="Garbe J."/>
            <person name="Badalamenti J.P."/>
            <person name="Herman A."/>
            <person name="Mangelson H."/>
            <person name="Liachko I."/>
            <person name="Sullivan S."/>
            <person name="Sone E.D."/>
            <person name="Koren S."/>
            <person name="Silverstein K.A.T."/>
            <person name="Beckman K.B."/>
            <person name="Gohl D.M."/>
        </authorList>
    </citation>
    <scope>NUCLEOTIDE SEQUENCE</scope>
    <source>
        <strain evidence="5">Duluth1</strain>
        <tissue evidence="5">Whole animal</tissue>
    </source>
</reference>
<name>A0A9D4LVV9_DREPO</name>
<dbReference type="PANTHER" id="PTHR16166">
    <property type="entry name" value="VACUOLAR PROTEIN SORTING-ASSOCIATED PROTEIN VPS13"/>
    <property type="match status" value="1"/>
</dbReference>
<comment type="caution">
    <text evidence="5">The sequence shown here is derived from an EMBL/GenBank/DDBJ whole genome shotgun (WGS) entry which is preliminary data.</text>
</comment>
<dbReference type="EMBL" id="JAIWYP010000002">
    <property type="protein sequence ID" value="KAH3866060.1"/>
    <property type="molecule type" value="Genomic_DNA"/>
</dbReference>
<comment type="similarity">
    <text evidence="1">Belongs to the VPS13 family.</text>
</comment>
<feature type="domain" description="Chorein N-terminal" evidence="4">
    <location>
        <begin position="3"/>
        <end position="151"/>
    </location>
</feature>
<proteinExistence type="inferred from homology"/>
<reference evidence="5" key="2">
    <citation type="submission" date="2020-11" db="EMBL/GenBank/DDBJ databases">
        <authorList>
            <person name="McCartney M.A."/>
            <person name="Auch B."/>
            <person name="Kono T."/>
            <person name="Mallez S."/>
            <person name="Becker A."/>
            <person name="Gohl D.M."/>
            <person name="Silverstein K.A.T."/>
            <person name="Koren S."/>
            <person name="Bechman K.B."/>
            <person name="Herman A."/>
            <person name="Abrahante J.E."/>
            <person name="Garbe J."/>
        </authorList>
    </citation>
    <scope>NUCLEOTIDE SEQUENCE</scope>
    <source>
        <strain evidence="5">Duluth1</strain>
        <tissue evidence="5">Whole animal</tissue>
    </source>
</reference>